<dbReference type="GeneTree" id="ENSGT00940000159687"/>
<keyword evidence="20" id="KW-1185">Reference proteome</keyword>
<dbReference type="GO" id="GO:0046872">
    <property type="term" value="F:metal ion binding"/>
    <property type="evidence" value="ECO:0007669"/>
    <property type="project" value="UniProtKB-KW"/>
</dbReference>
<dbReference type="GO" id="GO:0015031">
    <property type="term" value="P:protein transport"/>
    <property type="evidence" value="ECO:0007669"/>
    <property type="project" value="UniProtKB-KW"/>
</dbReference>
<keyword evidence="13" id="KW-0449">Lipoprotein</keyword>
<evidence type="ECO:0000313" key="19">
    <source>
        <dbReference type="Ensembl" id="ENSCCRP00000072194.2"/>
    </source>
</evidence>
<dbReference type="FunFam" id="3.40.50.300:FF:000707">
    <property type="entry name" value="RAB36, member RAS oncogene family"/>
    <property type="match status" value="1"/>
</dbReference>
<accession>A0A8C1E2L0</accession>
<keyword evidence="9" id="KW-0653">Protein transport</keyword>
<keyword evidence="12" id="KW-0472">Membrane</keyword>
<evidence type="ECO:0000256" key="3">
    <source>
        <dbReference type="ARBA" id="ARBA00011984"/>
    </source>
</evidence>
<organism evidence="19 20">
    <name type="scientific">Cyprinus carpio carpio</name>
    <dbReference type="NCBI Taxonomy" id="630221"/>
    <lineage>
        <taxon>Eukaryota</taxon>
        <taxon>Metazoa</taxon>
        <taxon>Chordata</taxon>
        <taxon>Craniata</taxon>
        <taxon>Vertebrata</taxon>
        <taxon>Euteleostomi</taxon>
        <taxon>Actinopterygii</taxon>
        <taxon>Neopterygii</taxon>
        <taxon>Teleostei</taxon>
        <taxon>Ostariophysi</taxon>
        <taxon>Cypriniformes</taxon>
        <taxon>Cyprinidae</taxon>
        <taxon>Cyprininae</taxon>
        <taxon>Cyprinus</taxon>
    </lineage>
</organism>
<evidence type="ECO:0000256" key="9">
    <source>
        <dbReference type="ARBA" id="ARBA00022927"/>
    </source>
</evidence>
<comment type="subcellular location">
    <subcellularLocation>
        <location evidence="15">Golgi apparatus membrane</location>
        <topology evidence="15">Lipid-anchor</topology>
    </subcellularLocation>
</comment>
<protein>
    <recommendedName>
        <fullName evidence="18">Ras-related protein Rab-36</fullName>
        <ecNumber evidence="3">3.6.5.2</ecNumber>
    </recommendedName>
</protein>
<evidence type="ECO:0000256" key="17">
    <source>
        <dbReference type="ARBA" id="ARBA00058763"/>
    </source>
</evidence>
<evidence type="ECO:0000256" key="10">
    <source>
        <dbReference type="ARBA" id="ARBA00023034"/>
    </source>
</evidence>
<evidence type="ECO:0000256" key="14">
    <source>
        <dbReference type="ARBA" id="ARBA00023289"/>
    </source>
</evidence>
<evidence type="ECO:0000256" key="1">
    <source>
        <dbReference type="ARBA" id="ARBA00001946"/>
    </source>
</evidence>
<dbReference type="SMART" id="SM00174">
    <property type="entry name" value="RHO"/>
    <property type="match status" value="1"/>
</dbReference>
<dbReference type="SMART" id="SM00176">
    <property type="entry name" value="RAN"/>
    <property type="match status" value="1"/>
</dbReference>
<dbReference type="InterPro" id="IPR005225">
    <property type="entry name" value="Small_GTP-bd"/>
</dbReference>
<keyword evidence="5" id="KW-0479">Metal-binding</keyword>
<evidence type="ECO:0000256" key="2">
    <source>
        <dbReference type="ARBA" id="ARBA00006270"/>
    </source>
</evidence>
<evidence type="ECO:0000256" key="7">
    <source>
        <dbReference type="ARBA" id="ARBA00022801"/>
    </source>
</evidence>
<reference evidence="19" key="1">
    <citation type="submission" date="2025-08" db="UniProtKB">
        <authorList>
            <consortium name="Ensembl"/>
        </authorList>
    </citation>
    <scope>IDENTIFICATION</scope>
</reference>
<evidence type="ECO:0000256" key="12">
    <source>
        <dbReference type="ARBA" id="ARBA00023136"/>
    </source>
</evidence>
<evidence type="ECO:0000256" key="6">
    <source>
        <dbReference type="ARBA" id="ARBA00022741"/>
    </source>
</evidence>
<dbReference type="GO" id="GO:0000139">
    <property type="term" value="C:Golgi membrane"/>
    <property type="evidence" value="ECO:0007669"/>
    <property type="project" value="UniProtKB-SubCell"/>
</dbReference>
<dbReference type="PANTHER" id="PTHR47977">
    <property type="entry name" value="RAS-RELATED PROTEIN RAB"/>
    <property type="match status" value="1"/>
</dbReference>
<keyword evidence="6" id="KW-0547">Nucleotide-binding</keyword>
<keyword evidence="4" id="KW-0813">Transport</keyword>
<comment type="cofactor">
    <cofactor evidence="1">
        <name>Mg(2+)</name>
        <dbReference type="ChEBI" id="CHEBI:18420"/>
    </cofactor>
</comment>
<evidence type="ECO:0000256" key="18">
    <source>
        <dbReference type="ARBA" id="ARBA00067830"/>
    </source>
</evidence>
<dbReference type="SMART" id="SM00175">
    <property type="entry name" value="RAB"/>
    <property type="match status" value="1"/>
</dbReference>
<dbReference type="NCBIfam" id="TIGR00231">
    <property type="entry name" value="small_GTP"/>
    <property type="match status" value="1"/>
</dbReference>
<dbReference type="PRINTS" id="PR00449">
    <property type="entry name" value="RASTRNSFRMNG"/>
</dbReference>
<keyword evidence="8" id="KW-0460">Magnesium</keyword>
<comment type="catalytic activity">
    <reaction evidence="16">
        <text>GTP + H2O = GDP + phosphate + H(+)</text>
        <dbReference type="Rhea" id="RHEA:19669"/>
        <dbReference type="ChEBI" id="CHEBI:15377"/>
        <dbReference type="ChEBI" id="CHEBI:15378"/>
        <dbReference type="ChEBI" id="CHEBI:37565"/>
        <dbReference type="ChEBI" id="CHEBI:43474"/>
        <dbReference type="ChEBI" id="CHEBI:58189"/>
        <dbReference type="EC" id="3.6.5.2"/>
    </reaction>
    <physiologicalReaction direction="left-to-right" evidence="16">
        <dbReference type="Rhea" id="RHEA:19670"/>
    </physiologicalReaction>
</comment>
<dbReference type="InterPro" id="IPR050227">
    <property type="entry name" value="Rab"/>
</dbReference>
<dbReference type="Ensembl" id="ENSCCRT00000078241.2">
    <property type="protein sequence ID" value="ENSCCRP00000072194.2"/>
    <property type="gene ID" value="ENSCCRG00000061264.1"/>
</dbReference>
<dbReference type="Pfam" id="PF00071">
    <property type="entry name" value="Ras"/>
    <property type="match status" value="1"/>
</dbReference>
<evidence type="ECO:0000256" key="16">
    <source>
        <dbReference type="ARBA" id="ARBA00047660"/>
    </source>
</evidence>
<dbReference type="AlphaFoldDB" id="A0A8C1E2L0"/>
<keyword evidence="10" id="KW-0333">Golgi apparatus</keyword>
<reference evidence="19" key="2">
    <citation type="submission" date="2025-09" db="UniProtKB">
        <authorList>
            <consortium name="Ensembl"/>
        </authorList>
    </citation>
    <scope>IDENTIFICATION</scope>
</reference>
<dbReference type="InterPro" id="IPR027417">
    <property type="entry name" value="P-loop_NTPase"/>
</dbReference>
<dbReference type="SUPFAM" id="SSF52540">
    <property type="entry name" value="P-loop containing nucleoside triphosphate hydrolases"/>
    <property type="match status" value="1"/>
</dbReference>
<dbReference type="SMART" id="SM00173">
    <property type="entry name" value="RAS"/>
    <property type="match status" value="1"/>
</dbReference>
<evidence type="ECO:0000256" key="11">
    <source>
        <dbReference type="ARBA" id="ARBA00023134"/>
    </source>
</evidence>
<dbReference type="PROSITE" id="PS51419">
    <property type="entry name" value="RAB"/>
    <property type="match status" value="1"/>
</dbReference>
<dbReference type="InterPro" id="IPR001806">
    <property type="entry name" value="Small_GTPase"/>
</dbReference>
<keyword evidence="7" id="KW-0378">Hydrolase</keyword>
<dbReference type="GO" id="GO:0003925">
    <property type="term" value="F:G protein activity"/>
    <property type="evidence" value="ECO:0007669"/>
    <property type="project" value="UniProtKB-EC"/>
</dbReference>
<proteinExistence type="inferred from homology"/>
<dbReference type="Proteomes" id="UP001108240">
    <property type="component" value="Unplaced"/>
</dbReference>
<sequence length="290" mass="32607">MHLSPPVSRDRIISTFPKCYNPQACLQMKDDWNTKATMACQDRAARQQGYDRLKMSKAVVVGDLNVGKTCLINRFCKDVFERDYKATIGVDFEIERFEISGLPFSLQIWDTAGQEKFKCIASAYYRGAQVIITVFDMADIKSLEHTQQWLSEALRENEPDSCFVFLVGTKRDLLVRKAPTDKHTKVHIKLVKAIKGSCCPSVKSAEECQRTESDAINIAAEMKAEFWSVSSKTGENIQEFFFRVAALAFEDAILKDLETGSSTAQIGDGSILDDKVLEDAQEKPKKKSCC</sequence>
<keyword evidence="11" id="KW-0342">GTP-binding</keyword>
<evidence type="ECO:0000313" key="20">
    <source>
        <dbReference type="Proteomes" id="UP001108240"/>
    </source>
</evidence>
<dbReference type="PROSITE" id="PS51421">
    <property type="entry name" value="RAS"/>
    <property type="match status" value="1"/>
</dbReference>
<evidence type="ECO:0000256" key="15">
    <source>
        <dbReference type="ARBA" id="ARBA00037794"/>
    </source>
</evidence>
<name>A0A8C1E2L0_CYPCA</name>
<dbReference type="Gene3D" id="3.40.50.300">
    <property type="entry name" value="P-loop containing nucleotide triphosphate hydrolases"/>
    <property type="match status" value="1"/>
</dbReference>
<comment type="function">
    <text evidence="17">The small GTPases Rab are key regulators of intracellular membrane trafficking, from the formation of transport vesicles to their fusion with membranes. Rabs cycle between an inactive GDP-bound form and an active GTP-bound form that is able to recruit to membranes different sets of downstream effectors directly responsible for vesicle formation, movement, tethering and fusion.</text>
</comment>
<comment type="similarity">
    <text evidence="2">Belongs to the small GTPase superfamily. Rab family.</text>
</comment>
<dbReference type="EC" id="3.6.5.2" evidence="3"/>
<dbReference type="GO" id="GO:0005525">
    <property type="term" value="F:GTP binding"/>
    <property type="evidence" value="ECO:0007669"/>
    <property type="project" value="UniProtKB-KW"/>
</dbReference>
<evidence type="ECO:0000256" key="4">
    <source>
        <dbReference type="ARBA" id="ARBA00022448"/>
    </source>
</evidence>
<evidence type="ECO:0000256" key="8">
    <source>
        <dbReference type="ARBA" id="ARBA00022842"/>
    </source>
</evidence>
<evidence type="ECO:0000256" key="13">
    <source>
        <dbReference type="ARBA" id="ARBA00023288"/>
    </source>
</evidence>
<keyword evidence="14" id="KW-0636">Prenylation</keyword>
<evidence type="ECO:0000256" key="5">
    <source>
        <dbReference type="ARBA" id="ARBA00022723"/>
    </source>
</evidence>